<gene>
    <name evidence="1" type="ORF">PB01_15660</name>
</gene>
<reference evidence="1 2" key="1">
    <citation type="submission" date="2018-07" db="EMBL/GenBank/DDBJ databases">
        <title>Complete genome sequence of Psychrobacillus sp. PB01, isolated from iceberg, and comparative genome analysis of Psychrobacillus strains.</title>
        <authorList>
            <person name="Lee P.C."/>
        </authorList>
    </citation>
    <scope>NUCLEOTIDE SEQUENCE [LARGE SCALE GENOMIC DNA]</scope>
    <source>
        <strain evidence="1 2">PB01</strain>
    </source>
</reference>
<keyword evidence="2" id="KW-1185">Reference proteome</keyword>
<evidence type="ECO:0000313" key="1">
    <source>
        <dbReference type="EMBL" id="QFG00148.1"/>
    </source>
</evidence>
<dbReference type="AlphaFoldDB" id="A0A5J6SV57"/>
<dbReference type="Proteomes" id="UP000325517">
    <property type="component" value="Chromosome"/>
</dbReference>
<evidence type="ECO:0000313" key="2">
    <source>
        <dbReference type="Proteomes" id="UP000325517"/>
    </source>
</evidence>
<organism evidence="1 2">
    <name type="scientific">Psychrobacillus glaciei</name>
    <dbReference type="NCBI Taxonomy" id="2283160"/>
    <lineage>
        <taxon>Bacteria</taxon>
        <taxon>Bacillati</taxon>
        <taxon>Bacillota</taxon>
        <taxon>Bacilli</taxon>
        <taxon>Bacillales</taxon>
        <taxon>Bacillaceae</taxon>
        <taxon>Psychrobacillus</taxon>
    </lineage>
</organism>
<proteinExistence type="predicted"/>
<accession>A0A5J6SV57</accession>
<sequence length="119" mass="14017">MFTLAGCTLKTKTLPEFYEKDLDDVTKIVIVDGITGYKKIIKDKVIIQKLLREIKDINFTPEESQEQREGWSYSITLFQDDEQTFQFGLTQVKGNYYYTEPDILPIVDKFYENLDLQEE</sequence>
<name>A0A5J6SV57_9BACI</name>
<dbReference type="EMBL" id="CP031223">
    <property type="protein sequence ID" value="QFG00148.1"/>
    <property type="molecule type" value="Genomic_DNA"/>
</dbReference>
<dbReference type="OrthoDB" id="2868629at2"/>
<protein>
    <submittedName>
        <fullName evidence="1">Uncharacterized protein</fullName>
    </submittedName>
</protein>
<dbReference type="KEGG" id="psyo:PB01_15660"/>